<evidence type="ECO:0000313" key="8">
    <source>
        <dbReference type="WBParaSite" id="GPUH_0001018801-mRNA-1"/>
    </source>
</evidence>
<accession>A0A183DN84</accession>
<dbReference type="OrthoDB" id="10254947at2759"/>
<dbReference type="Proteomes" id="UP000271098">
    <property type="component" value="Unassembled WGS sequence"/>
</dbReference>
<dbReference type="InterPro" id="IPR036770">
    <property type="entry name" value="Ankyrin_rpt-contain_sf"/>
</dbReference>
<feature type="domain" description="Death" evidence="5">
    <location>
        <begin position="606"/>
        <end position="695"/>
    </location>
</feature>
<feature type="repeat" description="ANK" evidence="3">
    <location>
        <begin position="444"/>
        <end position="476"/>
    </location>
</feature>
<dbReference type="AlphaFoldDB" id="A0A183DN84"/>
<gene>
    <name evidence="6" type="ORF">GPUH_LOCUS10175</name>
</gene>
<feature type="repeat" description="ANK" evidence="3">
    <location>
        <begin position="411"/>
        <end position="443"/>
    </location>
</feature>
<dbReference type="GO" id="GO:0007165">
    <property type="term" value="P:signal transduction"/>
    <property type="evidence" value="ECO:0007669"/>
    <property type="project" value="InterPro"/>
</dbReference>
<evidence type="ECO:0000256" key="3">
    <source>
        <dbReference type="PROSITE-ProRule" id="PRU00023"/>
    </source>
</evidence>
<dbReference type="PROSITE" id="PS50088">
    <property type="entry name" value="ANK_REPEAT"/>
    <property type="match status" value="4"/>
</dbReference>
<dbReference type="InterPro" id="IPR051070">
    <property type="entry name" value="NF-kappa-B_inhibitor"/>
</dbReference>
<reference evidence="8" key="1">
    <citation type="submission" date="2016-06" db="UniProtKB">
        <authorList>
            <consortium name="WormBaseParasite"/>
        </authorList>
    </citation>
    <scope>IDENTIFICATION</scope>
</reference>
<dbReference type="InterPro" id="IPR000488">
    <property type="entry name" value="Death_dom"/>
</dbReference>
<dbReference type="SMART" id="SM00248">
    <property type="entry name" value="ANK"/>
    <property type="match status" value="5"/>
</dbReference>
<dbReference type="SMART" id="SM00005">
    <property type="entry name" value="DEATH"/>
    <property type="match status" value="1"/>
</dbReference>
<protein>
    <submittedName>
        <fullName evidence="8">ANK_REP_REGION domain-containing protein</fullName>
    </submittedName>
</protein>
<reference evidence="6 7" key="2">
    <citation type="submission" date="2018-11" db="EMBL/GenBank/DDBJ databases">
        <authorList>
            <consortium name="Pathogen Informatics"/>
        </authorList>
    </citation>
    <scope>NUCLEOTIDE SEQUENCE [LARGE SCALE GENOMIC DNA]</scope>
</reference>
<evidence type="ECO:0000256" key="4">
    <source>
        <dbReference type="SAM" id="MobiDB-lite"/>
    </source>
</evidence>
<keyword evidence="2 3" id="KW-0040">ANK repeat</keyword>
<dbReference type="SUPFAM" id="SSF47986">
    <property type="entry name" value="DEATH domain"/>
    <property type="match status" value="1"/>
</dbReference>
<evidence type="ECO:0000259" key="5">
    <source>
        <dbReference type="SMART" id="SM00005"/>
    </source>
</evidence>
<dbReference type="SUPFAM" id="SSF48403">
    <property type="entry name" value="Ankyrin repeat"/>
    <property type="match status" value="1"/>
</dbReference>
<feature type="region of interest" description="Disordered" evidence="4">
    <location>
        <begin position="532"/>
        <end position="567"/>
    </location>
</feature>
<evidence type="ECO:0000256" key="2">
    <source>
        <dbReference type="ARBA" id="ARBA00023043"/>
    </source>
</evidence>
<proteinExistence type="predicted"/>
<keyword evidence="7" id="KW-1185">Reference proteome</keyword>
<organism evidence="8">
    <name type="scientific">Gongylonema pulchrum</name>
    <dbReference type="NCBI Taxonomy" id="637853"/>
    <lineage>
        <taxon>Eukaryota</taxon>
        <taxon>Metazoa</taxon>
        <taxon>Ecdysozoa</taxon>
        <taxon>Nematoda</taxon>
        <taxon>Chromadorea</taxon>
        <taxon>Rhabditida</taxon>
        <taxon>Spirurina</taxon>
        <taxon>Spiruromorpha</taxon>
        <taxon>Spiruroidea</taxon>
        <taxon>Gongylonematidae</taxon>
        <taxon>Gongylonema</taxon>
    </lineage>
</organism>
<dbReference type="PANTHER" id="PTHR46680:SF3">
    <property type="entry name" value="NF-KAPPA-B INHIBITOR CACTUS"/>
    <property type="match status" value="1"/>
</dbReference>
<dbReference type="GO" id="GO:0071356">
    <property type="term" value="P:cellular response to tumor necrosis factor"/>
    <property type="evidence" value="ECO:0007669"/>
    <property type="project" value="TreeGrafter"/>
</dbReference>
<dbReference type="InterPro" id="IPR011029">
    <property type="entry name" value="DEATH-like_dom_sf"/>
</dbReference>
<dbReference type="PANTHER" id="PTHR46680">
    <property type="entry name" value="NF-KAPPA-B INHIBITOR ALPHA"/>
    <property type="match status" value="1"/>
</dbReference>
<feature type="compositionally biased region" description="Low complexity" evidence="4">
    <location>
        <begin position="395"/>
        <end position="404"/>
    </location>
</feature>
<feature type="repeat" description="ANK" evidence="3">
    <location>
        <begin position="477"/>
        <end position="509"/>
    </location>
</feature>
<dbReference type="Pfam" id="PF12796">
    <property type="entry name" value="Ank_2"/>
    <property type="match status" value="2"/>
</dbReference>
<dbReference type="CDD" id="cd08310">
    <property type="entry name" value="Death_NFkB-like"/>
    <property type="match status" value="1"/>
</dbReference>
<keyword evidence="1" id="KW-0677">Repeat</keyword>
<dbReference type="GO" id="GO:0005829">
    <property type="term" value="C:cytosol"/>
    <property type="evidence" value="ECO:0007669"/>
    <property type="project" value="TreeGrafter"/>
</dbReference>
<name>A0A183DN84_9BILA</name>
<dbReference type="Gene3D" id="1.25.40.20">
    <property type="entry name" value="Ankyrin repeat-containing domain"/>
    <property type="match status" value="2"/>
</dbReference>
<dbReference type="GO" id="GO:0051059">
    <property type="term" value="F:NF-kappaB binding"/>
    <property type="evidence" value="ECO:0007669"/>
    <property type="project" value="TreeGrafter"/>
</dbReference>
<dbReference type="InterPro" id="IPR002110">
    <property type="entry name" value="Ankyrin_rpt"/>
</dbReference>
<dbReference type="EMBL" id="UYRT01077871">
    <property type="protein sequence ID" value="VDN17089.1"/>
    <property type="molecule type" value="Genomic_DNA"/>
</dbReference>
<evidence type="ECO:0000313" key="7">
    <source>
        <dbReference type="Proteomes" id="UP000271098"/>
    </source>
</evidence>
<dbReference type="PROSITE" id="PS50297">
    <property type="entry name" value="ANK_REP_REGION"/>
    <property type="match status" value="3"/>
</dbReference>
<evidence type="ECO:0000256" key="1">
    <source>
        <dbReference type="ARBA" id="ARBA00022737"/>
    </source>
</evidence>
<dbReference type="WBParaSite" id="GPUH_0001018801-mRNA-1">
    <property type="protein sequence ID" value="GPUH_0001018801-mRNA-1"/>
    <property type="gene ID" value="GPUH_0001018801"/>
</dbReference>
<feature type="region of interest" description="Disordered" evidence="4">
    <location>
        <begin position="388"/>
        <end position="410"/>
    </location>
</feature>
<dbReference type="Pfam" id="PF00531">
    <property type="entry name" value="Death"/>
    <property type="match status" value="1"/>
</dbReference>
<dbReference type="Gene3D" id="1.10.533.10">
    <property type="entry name" value="Death Domain, Fas"/>
    <property type="match status" value="1"/>
</dbReference>
<sequence length="698" mass="75822">MVASLFGCSSLPLLRFDVPPPHSFGDRCPITFTVTLSVKQPVIVSLSLLTADYQQAHRLQITPQQTISFAESTTHKFEDLYIEDPAQSDENQSTALAGANLQSEDTGLKGSCNKDESVRIMVEAATASSSSVIVSDVMYRDNTPIEVVQLSHSAVKNKKEVVWLLLNKSLSDASIFVDIGNRMLPAERLKVYDKLIIFSLPVVVIPEKTDEAPALTDSFKIFLRSGSQQLELPLQLHISEAGDGSRKFVTDVPDAAAQIASLFEFATEGEPLALMKPLVPFLAASDNDGCNALHLAARNKQNFALKTMLSALRECNSNADPQKVIDAVNARGQTPLHCAVRAGDPDCVHYLLSAGASRNAVDNNLDTVAHYLGDVYNDAIYKEILETGNNEETESSTSEHTGNHLAKKNSEGYTPAHVAVKKLKLSLLEALIEAGAPLDVPDHDGETPLLTALNMDDTDAATLLAQHGCDVNVVSQNGDTPLKVACRTKNLTMIGRLIDAGSRLESLGAGEGRPAEADDDDVQRILNGERVEPAAGAHASRAADEEKECSEPERDEDSTSSELTSNDASTSYRLRSLIKGATLFFRLQKVSKAEAFSTLERGLPTTDDVSCLDYLTRLRLSKLLDVEDKWTVLADHLGCGHMVEFIRVCLDETSSPTMMLLDQYEQIPNANLSTVTQSLEDMGEMLGVRLIRAGNEQQ</sequence>
<feature type="compositionally biased region" description="Basic and acidic residues" evidence="4">
    <location>
        <begin position="541"/>
        <end position="552"/>
    </location>
</feature>
<evidence type="ECO:0000313" key="6">
    <source>
        <dbReference type="EMBL" id="VDN17089.1"/>
    </source>
</evidence>
<feature type="repeat" description="ANK" evidence="3">
    <location>
        <begin position="331"/>
        <end position="363"/>
    </location>
</feature>